<comment type="caution">
    <text evidence="15">The sequence shown here is derived from an EMBL/GenBank/DDBJ whole genome shotgun (WGS) entry which is preliminary data.</text>
</comment>
<dbReference type="GO" id="GO:0030158">
    <property type="term" value="F:protein xylosyltransferase activity"/>
    <property type="evidence" value="ECO:0007669"/>
    <property type="project" value="InterPro"/>
</dbReference>
<keyword evidence="10" id="KW-0333">Golgi apparatus</keyword>
<evidence type="ECO:0000256" key="14">
    <source>
        <dbReference type="ARBA" id="ARBA00042865"/>
    </source>
</evidence>
<keyword evidence="4" id="KW-0808">Transferase</keyword>
<evidence type="ECO:0000256" key="2">
    <source>
        <dbReference type="ARBA" id="ARBA00004648"/>
    </source>
</evidence>
<dbReference type="InterPro" id="IPR003406">
    <property type="entry name" value="Glyco_trans_14"/>
</dbReference>
<name>A0A1Y4T431_9FIRM</name>
<dbReference type="PANTHER" id="PTHR46025:SF3">
    <property type="entry name" value="XYLOSYLTRANSFERASE OXT"/>
    <property type="match status" value="1"/>
</dbReference>
<evidence type="ECO:0000256" key="3">
    <source>
        <dbReference type="ARBA" id="ARBA00022676"/>
    </source>
</evidence>
<dbReference type="GO" id="GO:0015012">
    <property type="term" value="P:heparan sulfate proteoglycan biosynthetic process"/>
    <property type="evidence" value="ECO:0007669"/>
    <property type="project" value="TreeGrafter"/>
</dbReference>
<keyword evidence="16" id="KW-1185">Reference proteome</keyword>
<dbReference type="InterPro" id="IPR043538">
    <property type="entry name" value="XYLT"/>
</dbReference>
<sequence>MNKHAYLIIAHNQFEILKLLLKKLDFKYHDFYILIDKKVDFPFSKFKNITKYSNIYWINRINISWGDYSQIQAEINLIKQALKKDYTFFHLLSGVDLPLKNAQDIYNFFEKNLDTEFIEIVQEPCSNFEDRYKYYYLLQKYSKNKIIYFLNKCIVKLQIIFKINRINSNYIYAKGANWFSISHKLANYIVEQEKQIQKNFKFGYCVDEIFLQTIILNSNYQFNVINNNLRFTIWDENHISSPKVLTLEDYHLVIKSKALFARKFDDYKSKELIKMLYKEGKYL</sequence>
<dbReference type="GO" id="GO:0046872">
    <property type="term" value="F:metal ion binding"/>
    <property type="evidence" value="ECO:0007669"/>
    <property type="project" value="UniProtKB-KW"/>
</dbReference>
<comment type="subcellular location">
    <subcellularLocation>
        <location evidence="2">Endoplasmic reticulum membrane</location>
        <topology evidence="2">Single-pass type II membrane protein</topology>
    </subcellularLocation>
    <subcellularLocation>
        <location evidence="1">Golgi apparatus membrane</location>
        <topology evidence="1">Single-pass type II membrane protein</topology>
    </subcellularLocation>
</comment>
<evidence type="ECO:0000313" key="15">
    <source>
        <dbReference type="EMBL" id="OUQ35952.1"/>
    </source>
</evidence>
<dbReference type="RefSeq" id="WP_087357251.1">
    <property type="nucleotide sequence ID" value="NZ_NFLJ01000005.1"/>
</dbReference>
<dbReference type="GO" id="GO:0050650">
    <property type="term" value="P:chondroitin sulfate proteoglycan biosynthetic process"/>
    <property type="evidence" value="ECO:0007669"/>
    <property type="project" value="TreeGrafter"/>
</dbReference>
<evidence type="ECO:0000256" key="7">
    <source>
        <dbReference type="ARBA" id="ARBA00022824"/>
    </source>
</evidence>
<evidence type="ECO:0000256" key="6">
    <source>
        <dbReference type="ARBA" id="ARBA00022723"/>
    </source>
</evidence>
<keyword evidence="9" id="KW-1133">Transmembrane helix</keyword>
<keyword evidence="13" id="KW-0325">Glycoprotein</keyword>
<keyword evidence="12" id="KW-1015">Disulfide bond</keyword>
<organism evidence="15 16">
    <name type="scientific">Massilimicrobiota timonensis</name>
    <dbReference type="NCBI Taxonomy" id="1776392"/>
    <lineage>
        <taxon>Bacteria</taxon>
        <taxon>Bacillati</taxon>
        <taxon>Bacillota</taxon>
        <taxon>Erysipelotrichia</taxon>
        <taxon>Erysipelotrichales</taxon>
        <taxon>Erysipelotrichaceae</taxon>
        <taxon>Massilimicrobiota</taxon>
    </lineage>
</organism>
<dbReference type="OrthoDB" id="7943907at2"/>
<proteinExistence type="predicted"/>
<keyword evidence="8" id="KW-0735">Signal-anchor</keyword>
<dbReference type="EMBL" id="NFLJ01000005">
    <property type="protein sequence ID" value="OUQ35952.1"/>
    <property type="molecule type" value="Genomic_DNA"/>
</dbReference>
<evidence type="ECO:0000256" key="5">
    <source>
        <dbReference type="ARBA" id="ARBA00022692"/>
    </source>
</evidence>
<dbReference type="Proteomes" id="UP000195305">
    <property type="component" value="Unassembled WGS sequence"/>
</dbReference>
<keyword evidence="11" id="KW-0472">Membrane</keyword>
<evidence type="ECO:0000313" key="16">
    <source>
        <dbReference type="Proteomes" id="UP000195305"/>
    </source>
</evidence>
<reference evidence="15 16" key="1">
    <citation type="journal article" date="2018" name="BMC Genomics">
        <title>Whole genome sequencing and function prediction of 133 gut anaerobes isolated from chicken caecum in pure cultures.</title>
        <authorList>
            <person name="Medvecky M."/>
            <person name="Cejkova D."/>
            <person name="Polansky O."/>
            <person name="Karasova D."/>
            <person name="Kubasova T."/>
            <person name="Cizek A."/>
            <person name="Rychlik I."/>
        </authorList>
    </citation>
    <scope>NUCLEOTIDE SEQUENCE [LARGE SCALE GENOMIC DNA]</scope>
    <source>
        <strain evidence="15 16">An13</strain>
    </source>
</reference>
<gene>
    <name evidence="15" type="ORF">B5E75_02655</name>
</gene>
<protein>
    <recommendedName>
        <fullName evidence="14">Peptide O-xylosyltransferase</fullName>
    </recommendedName>
</protein>
<keyword evidence="6" id="KW-0479">Metal-binding</keyword>
<evidence type="ECO:0000256" key="10">
    <source>
        <dbReference type="ARBA" id="ARBA00023034"/>
    </source>
</evidence>
<evidence type="ECO:0000256" key="13">
    <source>
        <dbReference type="ARBA" id="ARBA00023180"/>
    </source>
</evidence>
<dbReference type="GO" id="GO:0016020">
    <property type="term" value="C:membrane"/>
    <property type="evidence" value="ECO:0007669"/>
    <property type="project" value="InterPro"/>
</dbReference>
<evidence type="ECO:0000256" key="8">
    <source>
        <dbReference type="ARBA" id="ARBA00022968"/>
    </source>
</evidence>
<evidence type="ECO:0000256" key="9">
    <source>
        <dbReference type="ARBA" id="ARBA00022989"/>
    </source>
</evidence>
<dbReference type="AlphaFoldDB" id="A0A1Y4T431"/>
<evidence type="ECO:0000256" key="4">
    <source>
        <dbReference type="ARBA" id="ARBA00022679"/>
    </source>
</evidence>
<accession>A0A1Y4T431</accession>
<evidence type="ECO:0000256" key="12">
    <source>
        <dbReference type="ARBA" id="ARBA00023157"/>
    </source>
</evidence>
<evidence type="ECO:0000256" key="1">
    <source>
        <dbReference type="ARBA" id="ARBA00004323"/>
    </source>
</evidence>
<evidence type="ECO:0000256" key="11">
    <source>
        <dbReference type="ARBA" id="ARBA00023136"/>
    </source>
</evidence>
<keyword evidence="3" id="KW-0328">Glycosyltransferase</keyword>
<dbReference type="PANTHER" id="PTHR46025">
    <property type="entry name" value="XYLOSYLTRANSFERASE OXT"/>
    <property type="match status" value="1"/>
</dbReference>
<keyword evidence="5" id="KW-0812">Transmembrane</keyword>
<dbReference type="Pfam" id="PF02485">
    <property type="entry name" value="Branch"/>
    <property type="match status" value="1"/>
</dbReference>
<keyword evidence="7" id="KW-0256">Endoplasmic reticulum</keyword>